<dbReference type="KEGG" id="rpon:G3256_10405"/>
<evidence type="ECO:0000313" key="5">
    <source>
        <dbReference type="Proteomes" id="UP000503308"/>
    </source>
</evidence>
<dbReference type="Pfam" id="PF13561">
    <property type="entry name" value="adh_short_C2"/>
    <property type="match status" value="1"/>
</dbReference>
<sequence>MRAALVTGAARGLGRAMAADLARDHLVAVTYNTTEPGPLLAEHPGIFAVRADLSEPVVAQSVIDQVIDRFGRLDVLVNNAGVIRPDPGADDGLAGLREIFDVNVLAPMALLQAALPHLKPGASVVSISSTNAVLPARGASGYSASKAALNTWTRAMAKELGPRGIRVNAVAPGATERPESPRPDDLVQVFVEMTALGRIGQPEDIAAAVRFLASDPAGFITGEVLNVNGGYRL</sequence>
<organism evidence="4 5">
    <name type="scientific">Roseobacter ponti</name>
    <dbReference type="NCBI Taxonomy" id="1891787"/>
    <lineage>
        <taxon>Bacteria</taxon>
        <taxon>Pseudomonadati</taxon>
        <taxon>Pseudomonadota</taxon>
        <taxon>Alphaproteobacteria</taxon>
        <taxon>Rhodobacterales</taxon>
        <taxon>Roseobacteraceae</taxon>
        <taxon>Roseobacter</taxon>
    </lineage>
</organism>
<dbReference type="InterPro" id="IPR057326">
    <property type="entry name" value="KR_dom"/>
</dbReference>
<dbReference type="CDD" id="cd05233">
    <property type="entry name" value="SDR_c"/>
    <property type="match status" value="1"/>
</dbReference>
<dbReference type="SMART" id="SM00822">
    <property type="entry name" value="PKS_KR"/>
    <property type="match status" value="1"/>
</dbReference>
<dbReference type="PANTHER" id="PTHR43639:SF1">
    <property type="entry name" value="SHORT-CHAIN DEHYDROGENASE_REDUCTASE FAMILY PROTEIN"/>
    <property type="match status" value="1"/>
</dbReference>
<evidence type="ECO:0000256" key="1">
    <source>
        <dbReference type="ARBA" id="ARBA00006484"/>
    </source>
</evidence>
<dbReference type="RefSeq" id="WP_169640761.1">
    <property type="nucleotide sequence ID" value="NZ_CP048788.1"/>
</dbReference>
<dbReference type="EMBL" id="CP048788">
    <property type="protein sequence ID" value="QJF51544.1"/>
    <property type="molecule type" value="Genomic_DNA"/>
</dbReference>
<proteinExistence type="inferred from homology"/>
<dbReference type="FunFam" id="3.40.50.720:FF:000084">
    <property type="entry name" value="Short-chain dehydrogenase reductase"/>
    <property type="match status" value="1"/>
</dbReference>
<dbReference type="PROSITE" id="PS00061">
    <property type="entry name" value="ADH_SHORT"/>
    <property type="match status" value="1"/>
</dbReference>
<evidence type="ECO:0000256" key="2">
    <source>
        <dbReference type="ARBA" id="ARBA00023002"/>
    </source>
</evidence>
<dbReference type="Gene3D" id="3.40.50.720">
    <property type="entry name" value="NAD(P)-binding Rossmann-like Domain"/>
    <property type="match status" value="1"/>
</dbReference>
<dbReference type="Proteomes" id="UP000503308">
    <property type="component" value="Chromosome"/>
</dbReference>
<comment type="similarity">
    <text evidence="1">Belongs to the short-chain dehydrogenases/reductases (SDR) family.</text>
</comment>
<evidence type="ECO:0000313" key="4">
    <source>
        <dbReference type="EMBL" id="QJF51544.1"/>
    </source>
</evidence>
<protein>
    <submittedName>
        <fullName evidence="4">SDR family oxidoreductase</fullName>
    </submittedName>
</protein>
<dbReference type="InterPro" id="IPR002347">
    <property type="entry name" value="SDR_fam"/>
</dbReference>
<accession>A0A858SS59</accession>
<dbReference type="AlphaFoldDB" id="A0A858SS59"/>
<dbReference type="InterPro" id="IPR036291">
    <property type="entry name" value="NAD(P)-bd_dom_sf"/>
</dbReference>
<evidence type="ECO:0000259" key="3">
    <source>
        <dbReference type="SMART" id="SM00822"/>
    </source>
</evidence>
<keyword evidence="5" id="KW-1185">Reference proteome</keyword>
<gene>
    <name evidence="4" type="ORF">G3256_10405</name>
</gene>
<dbReference type="PANTHER" id="PTHR43639">
    <property type="entry name" value="OXIDOREDUCTASE, SHORT-CHAIN DEHYDROGENASE/REDUCTASE FAMILY (AFU_ORTHOLOGUE AFUA_5G02870)"/>
    <property type="match status" value="1"/>
</dbReference>
<dbReference type="GO" id="GO:0016491">
    <property type="term" value="F:oxidoreductase activity"/>
    <property type="evidence" value="ECO:0007669"/>
    <property type="project" value="UniProtKB-KW"/>
</dbReference>
<keyword evidence="2" id="KW-0560">Oxidoreductase</keyword>
<dbReference type="InterPro" id="IPR020904">
    <property type="entry name" value="Sc_DH/Rdtase_CS"/>
</dbReference>
<dbReference type="PRINTS" id="PR00080">
    <property type="entry name" value="SDRFAMILY"/>
</dbReference>
<reference evidence="4 5" key="1">
    <citation type="submission" date="2020-02" db="EMBL/GenBank/DDBJ databases">
        <title>Genome sequence of Roseobacter ponti.</title>
        <authorList>
            <person name="Hollensteiner J."/>
            <person name="Schneider D."/>
            <person name="Poehlein A."/>
            <person name="Daniel R."/>
        </authorList>
    </citation>
    <scope>NUCLEOTIDE SEQUENCE [LARGE SCALE GENOMIC DNA]</scope>
    <source>
        <strain evidence="4 5">DSM 106830</strain>
    </source>
</reference>
<dbReference type="SUPFAM" id="SSF51735">
    <property type="entry name" value="NAD(P)-binding Rossmann-fold domains"/>
    <property type="match status" value="1"/>
</dbReference>
<name>A0A858SS59_9RHOB</name>
<dbReference type="PRINTS" id="PR00081">
    <property type="entry name" value="GDHRDH"/>
</dbReference>
<feature type="domain" description="Ketoreductase" evidence="3">
    <location>
        <begin position="2"/>
        <end position="173"/>
    </location>
</feature>